<feature type="compositionally biased region" description="Basic and acidic residues" evidence="1">
    <location>
        <begin position="57"/>
        <end position="67"/>
    </location>
</feature>
<dbReference type="InterPro" id="IPR027417">
    <property type="entry name" value="P-loop_NTPase"/>
</dbReference>
<feature type="compositionally biased region" description="Polar residues" evidence="1">
    <location>
        <begin position="118"/>
        <end position="128"/>
    </location>
</feature>
<dbReference type="Proteomes" id="UP001057375">
    <property type="component" value="Unassembled WGS sequence"/>
</dbReference>
<name>A0ABQ5K893_9EUKA</name>
<dbReference type="Gene3D" id="3.40.50.300">
    <property type="entry name" value="P-loop containing nucleotide triphosphate hydrolases"/>
    <property type="match status" value="1"/>
</dbReference>
<feature type="compositionally biased region" description="Basic and acidic residues" evidence="1">
    <location>
        <begin position="91"/>
        <end position="107"/>
    </location>
</feature>
<comment type="caution">
    <text evidence="2">The sequence shown here is derived from an EMBL/GenBank/DDBJ whole genome shotgun (WGS) entry which is preliminary data.</text>
</comment>
<feature type="non-terminal residue" evidence="2">
    <location>
        <position position="301"/>
    </location>
</feature>
<feature type="region of interest" description="Disordered" evidence="1">
    <location>
        <begin position="204"/>
        <end position="223"/>
    </location>
</feature>
<keyword evidence="3" id="KW-1185">Reference proteome</keyword>
<evidence type="ECO:0000313" key="3">
    <source>
        <dbReference type="Proteomes" id="UP001057375"/>
    </source>
</evidence>
<feature type="compositionally biased region" description="Polar residues" evidence="1">
    <location>
        <begin position="209"/>
        <end position="221"/>
    </location>
</feature>
<dbReference type="EMBL" id="BQXS01000472">
    <property type="protein sequence ID" value="GKT28769.1"/>
    <property type="molecule type" value="Genomic_DNA"/>
</dbReference>
<organism evidence="2 3">
    <name type="scientific">Aduncisulcus paluster</name>
    <dbReference type="NCBI Taxonomy" id="2918883"/>
    <lineage>
        <taxon>Eukaryota</taxon>
        <taxon>Metamonada</taxon>
        <taxon>Carpediemonas-like organisms</taxon>
        <taxon>Aduncisulcus</taxon>
    </lineage>
</organism>
<dbReference type="SUPFAM" id="SSF52540">
    <property type="entry name" value="P-loop containing nucleoside triphosphate hydrolases"/>
    <property type="match status" value="1"/>
</dbReference>
<evidence type="ECO:0000313" key="2">
    <source>
        <dbReference type="EMBL" id="GKT28769.1"/>
    </source>
</evidence>
<feature type="compositionally biased region" description="Low complexity" evidence="1">
    <location>
        <begin position="23"/>
        <end position="33"/>
    </location>
</feature>
<sequence>MQSLSQNFSDLLDTLGFSDFVGSSDSIIDSPSPSKRRALPTKISTQSPSKPKKSNHSKPDSSFETHLEFPSALDDDPMGYVDSILSTTHDTLTKEPQKSHKNPESVDHSPILSPVISGGSNTSFPSLTESQSEKSEEHESKEHNNPNSDSFSVTQLLESDSPLELLDSFLEGSKKNHSDEYSHKKQQQIDLKYISNPPISRKEEVKATPSFTPPTRNSLTSIPKHFSPSPSPIPLAPVGILSPDVATIKIVPPSLAVSPEFLSLFPFPKFNPLQSFLLPCLLNSNDSVVVSAPTGSGKTVV</sequence>
<feature type="region of interest" description="Disordered" evidence="1">
    <location>
        <begin position="23"/>
        <end position="157"/>
    </location>
</feature>
<gene>
    <name evidence="2" type="ORF">ADUPG1_000850</name>
</gene>
<reference evidence="2" key="1">
    <citation type="submission" date="2022-03" db="EMBL/GenBank/DDBJ databases">
        <title>Draft genome sequence of Aduncisulcus paluster, a free-living microaerophilic Fornicata.</title>
        <authorList>
            <person name="Yuyama I."/>
            <person name="Kume K."/>
            <person name="Tamura T."/>
            <person name="Inagaki Y."/>
            <person name="Hashimoto T."/>
        </authorList>
    </citation>
    <scope>NUCLEOTIDE SEQUENCE</scope>
    <source>
        <strain evidence="2">NY0171</strain>
    </source>
</reference>
<feature type="compositionally biased region" description="Polar residues" evidence="1">
    <location>
        <begin position="145"/>
        <end position="155"/>
    </location>
</feature>
<protein>
    <submittedName>
        <fullName evidence="2">Uncharacterized protein</fullName>
    </submittedName>
</protein>
<accession>A0ABQ5K893</accession>
<feature type="compositionally biased region" description="Basic and acidic residues" evidence="1">
    <location>
        <begin position="131"/>
        <end position="144"/>
    </location>
</feature>
<proteinExistence type="predicted"/>
<evidence type="ECO:0000256" key="1">
    <source>
        <dbReference type="SAM" id="MobiDB-lite"/>
    </source>
</evidence>